<dbReference type="Pfam" id="PF01844">
    <property type="entry name" value="HNH"/>
    <property type="match status" value="1"/>
</dbReference>
<evidence type="ECO:0000313" key="2">
    <source>
        <dbReference type="EMBL" id="ABI72341.1"/>
    </source>
</evidence>
<dbReference type="OrthoDB" id="9802640at2"/>
<dbReference type="GO" id="GO:0004519">
    <property type="term" value="F:endonuclease activity"/>
    <property type="evidence" value="ECO:0007669"/>
    <property type="project" value="UniProtKB-KW"/>
</dbReference>
<evidence type="ECO:0000259" key="1">
    <source>
        <dbReference type="SMART" id="SM00507"/>
    </source>
</evidence>
<dbReference type="Gene3D" id="1.10.30.50">
    <property type="match status" value="1"/>
</dbReference>
<name>Q080H4_SHEFN</name>
<dbReference type="SMART" id="SM00507">
    <property type="entry name" value="HNHc"/>
    <property type="match status" value="1"/>
</dbReference>
<organism evidence="2 3">
    <name type="scientific">Shewanella frigidimarina (strain NCIMB 400)</name>
    <dbReference type="NCBI Taxonomy" id="318167"/>
    <lineage>
        <taxon>Bacteria</taxon>
        <taxon>Pseudomonadati</taxon>
        <taxon>Pseudomonadota</taxon>
        <taxon>Gammaproteobacteria</taxon>
        <taxon>Alteromonadales</taxon>
        <taxon>Shewanellaceae</taxon>
        <taxon>Shewanella</taxon>
    </lineage>
</organism>
<dbReference type="GeneID" id="41839442"/>
<sequence length="309" mass="34538">MFKTVIEIGEINKCQSLLLENLKNNLYLSGKFNIGFPGGSWTETIQYNEDIWFLHHEIGGEEKSPRFWNGFGLVQELSSNKSNNIVVEINIPTNGINRKVAGFYAKNESGEIGLFHRGGLGGGRKGIGKQAFLSWSSYELTSVSTNSAKESAILVGLIESDDFTVKLHDFLINIANFKQLATTGEINEATFISDDELWERICTENPKRKSPKKTTTETVGYERSEFVKEYALRHANGKCQLCNNAGPFATKSGRNFLEVHHIDWLSKGGLDMPENVVGLCPNCHRKMHNINDAKDIKKLKSAVVILKSH</sequence>
<dbReference type="InterPro" id="IPR003615">
    <property type="entry name" value="HNH_nuc"/>
</dbReference>
<gene>
    <name evidence="2" type="ordered locus">Sfri_2497</name>
</gene>
<dbReference type="HOGENOM" id="CLU_899858_0_0_6"/>
<dbReference type="eggNOG" id="COG1401">
    <property type="taxonomic scope" value="Bacteria"/>
</dbReference>
<dbReference type="GO" id="GO:0003676">
    <property type="term" value="F:nucleic acid binding"/>
    <property type="evidence" value="ECO:0007669"/>
    <property type="project" value="InterPro"/>
</dbReference>
<dbReference type="RefSeq" id="WP_011637950.1">
    <property type="nucleotide sequence ID" value="NC_008345.1"/>
</dbReference>
<dbReference type="CDD" id="cd00085">
    <property type="entry name" value="HNHc"/>
    <property type="match status" value="1"/>
</dbReference>
<dbReference type="eggNOG" id="COG1403">
    <property type="taxonomic scope" value="Bacteria"/>
</dbReference>
<keyword evidence="2" id="KW-0255">Endonuclease</keyword>
<keyword evidence="3" id="KW-1185">Reference proteome</keyword>
<feature type="domain" description="HNH nuclease" evidence="1">
    <location>
        <begin position="226"/>
        <end position="285"/>
    </location>
</feature>
<dbReference type="EMBL" id="CP000447">
    <property type="protein sequence ID" value="ABI72341.1"/>
    <property type="molecule type" value="Genomic_DNA"/>
</dbReference>
<protein>
    <submittedName>
        <fullName evidence="2">HNH endonuclease</fullName>
    </submittedName>
</protein>
<dbReference type="Proteomes" id="UP000000684">
    <property type="component" value="Chromosome"/>
</dbReference>
<keyword evidence="2" id="KW-0378">Hydrolase</keyword>
<dbReference type="AlphaFoldDB" id="Q080H4"/>
<keyword evidence="2" id="KW-0540">Nuclease</keyword>
<accession>Q080H4</accession>
<reference evidence="2 3" key="1">
    <citation type="submission" date="2006-08" db="EMBL/GenBank/DDBJ databases">
        <title>Complete sequence of Shewanella frigidimarina NCIMB 400.</title>
        <authorList>
            <consortium name="US DOE Joint Genome Institute"/>
            <person name="Copeland A."/>
            <person name="Lucas S."/>
            <person name="Lapidus A."/>
            <person name="Barry K."/>
            <person name="Detter J.C."/>
            <person name="Glavina del Rio T."/>
            <person name="Hammon N."/>
            <person name="Israni S."/>
            <person name="Dalin E."/>
            <person name="Tice H."/>
            <person name="Pitluck S."/>
            <person name="Fredrickson J.K."/>
            <person name="Kolker E."/>
            <person name="McCuel L.A."/>
            <person name="DiChristina T."/>
            <person name="Nealson K.H."/>
            <person name="Newman D."/>
            <person name="Tiedje J.M."/>
            <person name="Zhou J."/>
            <person name="Romine M.F."/>
            <person name="Culley D.E."/>
            <person name="Serres M."/>
            <person name="Chertkov O."/>
            <person name="Brettin T."/>
            <person name="Bruce D."/>
            <person name="Han C."/>
            <person name="Tapia R."/>
            <person name="Gilna P."/>
            <person name="Schmutz J."/>
            <person name="Larimer F."/>
            <person name="Land M."/>
            <person name="Hauser L."/>
            <person name="Kyrpides N."/>
            <person name="Mikhailova N."/>
            <person name="Richardson P."/>
        </authorList>
    </citation>
    <scope>NUCLEOTIDE SEQUENCE [LARGE SCALE GENOMIC DNA]</scope>
    <source>
        <strain evidence="2 3">NCIMB 400</strain>
    </source>
</reference>
<dbReference type="InterPro" id="IPR002711">
    <property type="entry name" value="HNH"/>
</dbReference>
<dbReference type="GO" id="GO:0008270">
    <property type="term" value="F:zinc ion binding"/>
    <property type="evidence" value="ECO:0007669"/>
    <property type="project" value="InterPro"/>
</dbReference>
<evidence type="ECO:0000313" key="3">
    <source>
        <dbReference type="Proteomes" id="UP000000684"/>
    </source>
</evidence>
<proteinExistence type="predicted"/>
<dbReference type="KEGG" id="sfr:Sfri_2497"/>